<dbReference type="Gene3D" id="1.10.260.40">
    <property type="entry name" value="lambda repressor-like DNA-binding domains"/>
    <property type="match status" value="1"/>
</dbReference>
<keyword evidence="1" id="KW-0805">Transcription regulation</keyword>
<dbReference type="Proteomes" id="UP001595906">
    <property type="component" value="Unassembled WGS sequence"/>
</dbReference>
<keyword evidence="2 5" id="KW-0238">DNA-binding</keyword>
<dbReference type="PANTHER" id="PTHR30146:SF109">
    <property type="entry name" value="HTH-TYPE TRANSCRIPTIONAL REGULATOR GALS"/>
    <property type="match status" value="1"/>
</dbReference>
<dbReference type="InterPro" id="IPR001761">
    <property type="entry name" value="Peripla_BP/Lac1_sug-bd_dom"/>
</dbReference>
<accession>A0ABV8PSN9</accession>
<feature type="domain" description="HTH lacI-type" evidence="4">
    <location>
        <begin position="5"/>
        <end position="59"/>
    </location>
</feature>
<dbReference type="InterPro" id="IPR010982">
    <property type="entry name" value="Lambda_DNA-bd_dom_sf"/>
</dbReference>
<protein>
    <submittedName>
        <fullName evidence="5">LacI family DNA-binding transcriptional regulator</fullName>
    </submittedName>
</protein>
<dbReference type="InterPro" id="IPR028082">
    <property type="entry name" value="Peripla_BP_I"/>
</dbReference>
<evidence type="ECO:0000259" key="4">
    <source>
        <dbReference type="PROSITE" id="PS50932"/>
    </source>
</evidence>
<proteinExistence type="predicted"/>
<evidence type="ECO:0000313" key="6">
    <source>
        <dbReference type="Proteomes" id="UP001595906"/>
    </source>
</evidence>
<comment type="caution">
    <text evidence="5">The sequence shown here is derived from an EMBL/GenBank/DDBJ whole genome shotgun (WGS) entry which is preliminary data.</text>
</comment>
<dbReference type="CDD" id="cd06267">
    <property type="entry name" value="PBP1_LacI_sugar_binding-like"/>
    <property type="match status" value="1"/>
</dbReference>
<dbReference type="CDD" id="cd01392">
    <property type="entry name" value="HTH_LacI"/>
    <property type="match status" value="1"/>
</dbReference>
<dbReference type="RefSeq" id="WP_379012520.1">
    <property type="nucleotide sequence ID" value="NZ_JBHSDC010000003.1"/>
</dbReference>
<dbReference type="InterPro" id="IPR000843">
    <property type="entry name" value="HTH_LacI"/>
</dbReference>
<evidence type="ECO:0000256" key="3">
    <source>
        <dbReference type="ARBA" id="ARBA00023163"/>
    </source>
</evidence>
<evidence type="ECO:0000256" key="1">
    <source>
        <dbReference type="ARBA" id="ARBA00023015"/>
    </source>
</evidence>
<dbReference type="PANTHER" id="PTHR30146">
    <property type="entry name" value="LACI-RELATED TRANSCRIPTIONAL REPRESSOR"/>
    <property type="match status" value="1"/>
</dbReference>
<evidence type="ECO:0000256" key="2">
    <source>
        <dbReference type="ARBA" id="ARBA00023125"/>
    </source>
</evidence>
<dbReference type="PROSITE" id="PS50932">
    <property type="entry name" value="HTH_LACI_2"/>
    <property type="match status" value="1"/>
</dbReference>
<dbReference type="Gene3D" id="3.40.50.2300">
    <property type="match status" value="2"/>
</dbReference>
<keyword evidence="6" id="KW-1185">Reference proteome</keyword>
<gene>
    <name evidence="5" type="ORF">ACFOW1_04480</name>
</gene>
<keyword evidence="3" id="KW-0804">Transcription</keyword>
<dbReference type="GO" id="GO:0003677">
    <property type="term" value="F:DNA binding"/>
    <property type="evidence" value="ECO:0007669"/>
    <property type="project" value="UniProtKB-KW"/>
</dbReference>
<reference evidence="6" key="1">
    <citation type="journal article" date="2019" name="Int. J. Syst. Evol. Microbiol.">
        <title>The Global Catalogue of Microorganisms (GCM) 10K type strain sequencing project: providing services to taxonomists for standard genome sequencing and annotation.</title>
        <authorList>
            <consortium name="The Broad Institute Genomics Platform"/>
            <consortium name="The Broad Institute Genome Sequencing Center for Infectious Disease"/>
            <person name="Wu L."/>
            <person name="Ma J."/>
        </authorList>
    </citation>
    <scope>NUCLEOTIDE SEQUENCE [LARGE SCALE GENOMIC DNA]</scope>
    <source>
        <strain evidence="6">CECT 8010</strain>
    </source>
</reference>
<name>A0ABV8PSN9_9BACT</name>
<dbReference type="Pfam" id="PF00356">
    <property type="entry name" value="LacI"/>
    <property type="match status" value="1"/>
</dbReference>
<dbReference type="SUPFAM" id="SSF53822">
    <property type="entry name" value="Periplasmic binding protein-like I"/>
    <property type="match status" value="1"/>
</dbReference>
<organism evidence="5 6">
    <name type="scientific">Parasediminibacterium paludis</name>
    <dbReference type="NCBI Taxonomy" id="908966"/>
    <lineage>
        <taxon>Bacteria</taxon>
        <taxon>Pseudomonadati</taxon>
        <taxon>Bacteroidota</taxon>
        <taxon>Chitinophagia</taxon>
        <taxon>Chitinophagales</taxon>
        <taxon>Chitinophagaceae</taxon>
        <taxon>Parasediminibacterium</taxon>
    </lineage>
</organism>
<dbReference type="SMART" id="SM00354">
    <property type="entry name" value="HTH_LACI"/>
    <property type="match status" value="1"/>
</dbReference>
<dbReference type="Pfam" id="PF00532">
    <property type="entry name" value="Peripla_BP_1"/>
    <property type="match status" value="1"/>
</dbReference>
<dbReference type="EMBL" id="JBHSDC010000003">
    <property type="protein sequence ID" value="MFC4231133.1"/>
    <property type="molecule type" value="Genomic_DNA"/>
</dbReference>
<dbReference type="SUPFAM" id="SSF47413">
    <property type="entry name" value="lambda repressor-like DNA-binding domains"/>
    <property type="match status" value="1"/>
</dbReference>
<evidence type="ECO:0000313" key="5">
    <source>
        <dbReference type="EMBL" id="MFC4231133.1"/>
    </source>
</evidence>
<sequence>MVATTTLKKISEMLNISISTVSRALKNHPDISERTKQKVNDLATMLDYEPNPYAIQLSSKTSKVLGLIVPKVSDLFYTSFIDAVEEESRKNGYSLIILKSDNDVNVEINHVRFCKKQRVAGVFASVTPDTENLEAFERLKEVEIPVIFYDRVPTTEKFVRACFDDKAAAILAAETILEKKKKKILALFGDTHISITQQRLEAFKDVFKKHKSTNKLITAHTRTFEESIAVVTEHFNGDDKPDTIFCMSDEIMVGVMKALQILQLSVPKQVSIITISNDGFYPKLYHPEITYIETSGYKLGKLAFEIMIKAINGDKTIQEYDVDPVLVEGSSLV</sequence>